<proteinExistence type="predicted"/>
<comment type="cofactor">
    <cofactor evidence="1">
        <name>biotin</name>
        <dbReference type="ChEBI" id="CHEBI:57586"/>
    </cofactor>
</comment>
<dbReference type="Pfam" id="PF21385">
    <property type="entry name" value="ACCA_BT"/>
    <property type="match status" value="1"/>
</dbReference>
<feature type="domain" description="ATP-grasp" evidence="24">
    <location>
        <begin position="200"/>
        <end position="392"/>
    </location>
</feature>
<evidence type="ECO:0000256" key="9">
    <source>
        <dbReference type="ARBA" id="ARBA00022598"/>
    </source>
</evidence>
<dbReference type="Gramene" id="MELO3C022793.2.1">
    <property type="protein sequence ID" value="MELO3C022793.2.1"/>
    <property type="gene ID" value="MELO3C022793.2"/>
</dbReference>
<feature type="domain" description="Biotin carboxylation" evidence="25">
    <location>
        <begin position="47"/>
        <end position="554"/>
    </location>
</feature>
<evidence type="ECO:0000256" key="15">
    <source>
        <dbReference type="ARBA" id="ARBA00023098"/>
    </source>
</evidence>
<keyword evidence="7" id="KW-0021">Allosteric enzyme</keyword>
<evidence type="ECO:0000256" key="8">
    <source>
        <dbReference type="ARBA" id="ARBA00022553"/>
    </source>
</evidence>
<keyword evidence="9" id="KW-0436">Ligase</keyword>
<comment type="pathway">
    <text evidence="3">Lipid metabolism; malonyl-CoA biosynthesis; malonyl-CoA from acetyl-CoA: step 1/1.</text>
</comment>
<evidence type="ECO:0000256" key="4">
    <source>
        <dbReference type="ARBA" id="ARBA00011738"/>
    </source>
</evidence>
<dbReference type="InterPro" id="IPR011762">
    <property type="entry name" value="COA_CT_N"/>
</dbReference>
<dbReference type="PROSITE" id="PS50989">
    <property type="entry name" value="COA_CT_CTER"/>
    <property type="match status" value="1"/>
</dbReference>
<dbReference type="SMART" id="SM00878">
    <property type="entry name" value="Biotin_carb_C"/>
    <property type="match status" value="1"/>
</dbReference>
<dbReference type="GO" id="GO:0006633">
    <property type="term" value="P:fatty acid biosynthetic process"/>
    <property type="evidence" value="ECO:0007669"/>
    <property type="project" value="UniProtKB-KW"/>
</dbReference>
<evidence type="ECO:0000256" key="16">
    <source>
        <dbReference type="ARBA" id="ARBA00023160"/>
    </source>
</evidence>
<dbReference type="SUPFAM" id="SSF51246">
    <property type="entry name" value="Rudiment single hybrid motif"/>
    <property type="match status" value="1"/>
</dbReference>
<dbReference type="Gene3D" id="2.40.50.100">
    <property type="match status" value="1"/>
</dbReference>
<evidence type="ECO:0000256" key="7">
    <source>
        <dbReference type="ARBA" id="ARBA00022533"/>
    </source>
</evidence>
<dbReference type="InterPro" id="IPR016185">
    <property type="entry name" value="PreATP-grasp_dom_sf"/>
</dbReference>
<dbReference type="InterPro" id="IPR049076">
    <property type="entry name" value="ACCA"/>
</dbReference>
<evidence type="ECO:0000256" key="1">
    <source>
        <dbReference type="ARBA" id="ARBA00001953"/>
    </source>
</evidence>
<dbReference type="Pfam" id="PF01039">
    <property type="entry name" value="Carboxyl_trans"/>
    <property type="match status" value="1"/>
</dbReference>
<dbReference type="InterPro" id="IPR034733">
    <property type="entry name" value="AcCoA_carboxyl_beta"/>
</dbReference>
<evidence type="ECO:0000256" key="13">
    <source>
        <dbReference type="ARBA" id="ARBA00022840"/>
    </source>
</evidence>
<keyword evidence="19" id="KW-0511">Multifunctional enzyme</keyword>
<evidence type="ECO:0000259" key="26">
    <source>
        <dbReference type="PROSITE" id="PS50980"/>
    </source>
</evidence>
<keyword evidence="13 22" id="KW-0067">ATP-binding</keyword>
<evidence type="ECO:0000256" key="10">
    <source>
        <dbReference type="ARBA" id="ARBA00022723"/>
    </source>
</evidence>
<keyword evidence="11 22" id="KW-0547">Nucleotide-binding</keyword>
<dbReference type="InterPro" id="IPR011053">
    <property type="entry name" value="Single_hybrid_motif"/>
</dbReference>
<name>A0A9I9DRB0_CUCME</name>
<reference evidence="28" key="1">
    <citation type="submission" date="2023-03" db="UniProtKB">
        <authorList>
            <consortium name="EnsemblPlants"/>
        </authorList>
    </citation>
    <scope>IDENTIFICATION</scope>
</reference>
<evidence type="ECO:0000259" key="24">
    <source>
        <dbReference type="PROSITE" id="PS50975"/>
    </source>
</evidence>
<evidence type="ECO:0000313" key="28">
    <source>
        <dbReference type="EnsemblPlants" id="MELO3C022793.2.1"/>
    </source>
</evidence>
<evidence type="ECO:0000256" key="22">
    <source>
        <dbReference type="PROSITE-ProRule" id="PRU00409"/>
    </source>
</evidence>
<evidence type="ECO:0000256" key="2">
    <source>
        <dbReference type="ARBA" id="ARBA00004514"/>
    </source>
</evidence>
<evidence type="ECO:0000256" key="18">
    <source>
        <dbReference type="ARBA" id="ARBA00023267"/>
    </source>
</evidence>
<organism evidence="28">
    <name type="scientific">Cucumis melo</name>
    <name type="common">Muskmelon</name>
    <dbReference type="NCBI Taxonomy" id="3656"/>
    <lineage>
        <taxon>Eukaryota</taxon>
        <taxon>Viridiplantae</taxon>
        <taxon>Streptophyta</taxon>
        <taxon>Embryophyta</taxon>
        <taxon>Tracheophyta</taxon>
        <taxon>Spermatophyta</taxon>
        <taxon>Magnoliopsida</taxon>
        <taxon>eudicotyledons</taxon>
        <taxon>Gunneridae</taxon>
        <taxon>Pentapetalae</taxon>
        <taxon>rosids</taxon>
        <taxon>fabids</taxon>
        <taxon>Cucurbitales</taxon>
        <taxon>Cucurbitaceae</taxon>
        <taxon>Benincaseae</taxon>
        <taxon>Cucumis</taxon>
    </lineage>
</organism>
<dbReference type="FunFam" id="3.90.226.10:FF:000010">
    <property type="entry name" value="acetyl-CoA carboxylase isoform X2"/>
    <property type="match status" value="1"/>
</dbReference>
<keyword evidence="10" id="KW-0479">Metal-binding</keyword>
<dbReference type="FunFam" id="3.30.470.20:FF:000043">
    <property type="entry name" value="acetyl-CoA carboxylase 1-like"/>
    <property type="match status" value="1"/>
</dbReference>
<evidence type="ECO:0000259" key="27">
    <source>
        <dbReference type="PROSITE" id="PS50989"/>
    </source>
</evidence>
<dbReference type="InterPro" id="IPR005482">
    <property type="entry name" value="Biotin_COase_C"/>
</dbReference>
<dbReference type="InterPro" id="IPR005481">
    <property type="entry name" value="BC-like_N"/>
</dbReference>
<dbReference type="PROSITE" id="PS50979">
    <property type="entry name" value="BC"/>
    <property type="match status" value="1"/>
</dbReference>
<dbReference type="Gene3D" id="3.90.1770.10">
    <property type="entry name" value="PreATP-grasp domain"/>
    <property type="match status" value="1"/>
</dbReference>
<dbReference type="Gene3D" id="2.40.460.10">
    <property type="entry name" value="Biotin dependent carboxylase carboxyltransferase"/>
    <property type="match status" value="1"/>
</dbReference>
<dbReference type="EnsemblPlants" id="MELO3C022793.2.1">
    <property type="protein sequence ID" value="MELO3C022793.2.1"/>
    <property type="gene ID" value="MELO3C022793.2"/>
</dbReference>
<keyword evidence="6" id="KW-0444">Lipid biosynthesis</keyword>
<dbReference type="SUPFAM" id="SSF52440">
    <property type="entry name" value="PreATP-grasp domain"/>
    <property type="match status" value="1"/>
</dbReference>
<dbReference type="GO" id="GO:0005524">
    <property type="term" value="F:ATP binding"/>
    <property type="evidence" value="ECO:0007669"/>
    <property type="project" value="UniProtKB-UniRule"/>
</dbReference>
<dbReference type="FunFam" id="2.40.50.100:FF:000005">
    <property type="entry name" value="Acetyl-CoA carboxylase 1"/>
    <property type="match status" value="1"/>
</dbReference>
<keyword evidence="5" id="KW-0963">Cytoplasm</keyword>
<keyword evidence="12" id="KW-0276">Fatty acid metabolism</keyword>
<dbReference type="GO" id="GO:0004075">
    <property type="term" value="F:biotin carboxylase activity"/>
    <property type="evidence" value="ECO:0007669"/>
    <property type="project" value="UniProtKB-EC"/>
</dbReference>
<dbReference type="InterPro" id="IPR013815">
    <property type="entry name" value="ATP_grasp_subdomain_1"/>
</dbReference>
<evidence type="ECO:0008006" key="29">
    <source>
        <dbReference type="Google" id="ProtNLM"/>
    </source>
</evidence>
<evidence type="ECO:0000256" key="6">
    <source>
        <dbReference type="ARBA" id="ARBA00022516"/>
    </source>
</evidence>
<dbReference type="Pfam" id="PF00289">
    <property type="entry name" value="Biotin_carb_N"/>
    <property type="match status" value="1"/>
</dbReference>
<dbReference type="InterPro" id="IPR011763">
    <property type="entry name" value="COA_CT_C"/>
</dbReference>
<dbReference type="Gene3D" id="3.30.470.20">
    <property type="entry name" value="ATP-grasp fold, B domain"/>
    <property type="match status" value="1"/>
</dbReference>
<dbReference type="Gene3D" id="3.40.50.20">
    <property type="match status" value="1"/>
</dbReference>
<comment type="subunit">
    <text evidence="4">Homodimer.</text>
</comment>
<dbReference type="GO" id="GO:0003989">
    <property type="term" value="F:acetyl-CoA carboxylase activity"/>
    <property type="evidence" value="ECO:0007669"/>
    <property type="project" value="UniProtKB-EC"/>
</dbReference>
<evidence type="ECO:0000256" key="17">
    <source>
        <dbReference type="ARBA" id="ARBA00023211"/>
    </source>
</evidence>
<dbReference type="Gene3D" id="3.30.1490.20">
    <property type="entry name" value="ATP-grasp fold, A domain"/>
    <property type="match status" value="1"/>
</dbReference>
<dbReference type="GO" id="GO:0046872">
    <property type="term" value="F:metal ion binding"/>
    <property type="evidence" value="ECO:0007669"/>
    <property type="project" value="UniProtKB-KW"/>
</dbReference>
<dbReference type="PROSITE" id="PS50968">
    <property type="entry name" value="BIOTINYL_LIPOYL"/>
    <property type="match status" value="1"/>
</dbReference>
<evidence type="ECO:0000259" key="25">
    <source>
        <dbReference type="PROSITE" id="PS50979"/>
    </source>
</evidence>
<dbReference type="CDD" id="cd06850">
    <property type="entry name" value="biotinyl_domain"/>
    <property type="match status" value="1"/>
</dbReference>
<protein>
    <recommendedName>
        <fullName evidence="29">Acetyl-CoA carboxylase</fullName>
    </recommendedName>
</protein>
<evidence type="ECO:0000256" key="14">
    <source>
        <dbReference type="ARBA" id="ARBA00022842"/>
    </source>
</evidence>
<feature type="domain" description="CoA carboxyltransferase C-terminal" evidence="27">
    <location>
        <begin position="1743"/>
        <end position="2058"/>
    </location>
</feature>
<evidence type="ECO:0000256" key="12">
    <source>
        <dbReference type="ARBA" id="ARBA00022832"/>
    </source>
</evidence>
<keyword evidence="16" id="KW-0275">Fatty acid biosynthesis</keyword>
<dbReference type="Pfam" id="PF02785">
    <property type="entry name" value="Biotin_carb_C"/>
    <property type="match status" value="1"/>
</dbReference>
<evidence type="ECO:0000256" key="19">
    <source>
        <dbReference type="ARBA" id="ARBA00023268"/>
    </source>
</evidence>
<evidence type="ECO:0000259" key="23">
    <source>
        <dbReference type="PROSITE" id="PS50968"/>
    </source>
</evidence>
<dbReference type="InterPro" id="IPR011764">
    <property type="entry name" value="Biotin_carboxylation_dom"/>
</dbReference>
<dbReference type="Pfam" id="PF00364">
    <property type="entry name" value="Biotin_lipoyl"/>
    <property type="match status" value="1"/>
</dbReference>
<dbReference type="InterPro" id="IPR049074">
    <property type="entry name" value="ACCA_BT"/>
</dbReference>
<dbReference type="Gene3D" id="3.90.226.10">
    <property type="entry name" value="2-enoyl-CoA Hydratase, Chain A, domain 1"/>
    <property type="match status" value="2"/>
</dbReference>
<dbReference type="PROSITE" id="PS50980">
    <property type="entry name" value="COA_CT_NTER"/>
    <property type="match status" value="1"/>
</dbReference>
<dbReference type="PANTHER" id="PTHR45728">
    <property type="entry name" value="ACETYL-COA CARBOXYLASE, ISOFORM A"/>
    <property type="match status" value="1"/>
</dbReference>
<dbReference type="FunFam" id="2.40.460.10:FF:000001">
    <property type="entry name" value="Acetyl-CoA carboxylase 1"/>
    <property type="match status" value="1"/>
</dbReference>
<dbReference type="SUPFAM" id="SSF52096">
    <property type="entry name" value="ClpP/crotonase"/>
    <property type="match status" value="2"/>
</dbReference>
<comment type="catalytic activity">
    <reaction evidence="21">
        <text>N(6)-biotinyl-L-lysyl-[protein] + hydrogencarbonate + ATP = N(6)-carboxybiotinyl-L-lysyl-[protein] + ADP + phosphate + H(+)</text>
        <dbReference type="Rhea" id="RHEA:13501"/>
        <dbReference type="Rhea" id="RHEA-COMP:10505"/>
        <dbReference type="Rhea" id="RHEA-COMP:10506"/>
        <dbReference type="ChEBI" id="CHEBI:15378"/>
        <dbReference type="ChEBI" id="CHEBI:17544"/>
        <dbReference type="ChEBI" id="CHEBI:30616"/>
        <dbReference type="ChEBI" id="CHEBI:43474"/>
        <dbReference type="ChEBI" id="CHEBI:83144"/>
        <dbReference type="ChEBI" id="CHEBI:83145"/>
        <dbReference type="ChEBI" id="CHEBI:456216"/>
        <dbReference type="EC" id="6.3.4.14"/>
    </reaction>
</comment>
<dbReference type="FunFam" id="3.30.1490.20:FF:000003">
    <property type="entry name" value="acetyl-CoA carboxylase isoform X1"/>
    <property type="match status" value="1"/>
</dbReference>
<dbReference type="Pfam" id="PF08326">
    <property type="entry name" value="ACC_central"/>
    <property type="match status" value="1"/>
</dbReference>
<dbReference type="InterPro" id="IPR029045">
    <property type="entry name" value="ClpP/crotonase-like_dom_sf"/>
</dbReference>
<dbReference type="FunFam" id="3.40.50.20:FF:000005">
    <property type="entry name" value="acetyl-CoA carboxylase isoform X2"/>
    <property type="match status" value="1"/>
</dbReference>
<sequence length="2163" mass="241096">MSEALRKSNVINFGRGNGYLNGAIPIRNATAVPEVDEFCQSLGGKKPIHSILIANNGMAAVKFIRSIRTWAYETFGTEKAILLVAMATPEDMRINAEHIRIADQFVEVPGGTNNNNYANVQLIVEMAEITHVDAVWPGWGHASENPELPDALNAKGIIFLGPPSISMAALGDKIGSSLIAQAAEVPTLPWSGSHVKIPPDSCLVTIPDDVYREACVYTTEEAIASCQVVGYPAMIKASWGGGGKGIRKVHNDDEVRALFKQVQGEVPGSPIFIMKVAAQSRHLEVQLLCDQYGNVAALHSRDCSVQRRHQKIIEEGPITVAPLETVKKLEQAARRLAKCVNYVGAATVEYLYSMETGEYYFLELNPRLQVEHPVTEWIAEINLPAAQVSVGMGIPLWQIPEIRRFYGVEHGGGYDAWRKTSVAATPFDFDQAESTRPKGHCVAVRVTSEDPDDGFKPTSGKVQELNFKSKPNVWAYFSVKSGGGIHEFSDSQFGHVFAFGESRALAIANMVLGLKEIQIRGEIRTNVDYTVDLLNALDYRENKIHTGWLDSRIAMRVRAERPPWYISVVGGALFKASTSSAAMVSDYIGYLEKGQIPPKHISLVHSQVSLNIEGSKYTIDMVRGGPGSYRLRMNGSEIEAEIHTLRDGGLLMQLDGNSHVIYAEEEAAGTRLLIDGRTCLLQNDHDPSKLVAETPCKLLRYLVSDDSHIDADAPYAEVEVMKMCMPLLSPASGVVHFEMSEGQAMQAGELIAKLDLDDPSAVRKAEPFHGSFPILGPPTAISGKVHQRCAANLNAARMILAGYEHNIEEVVQNLLNCLDSPELPFLQWQECMSVLATRLPKELKFELEAKYREFEGISSSQNVDFPAKLLRSILEAHSSSCPEKEKGAQERLLEPLVSLVKSYDGGRESHARVIVQSLFEEYLSVEELFSDNIQADVIERLRLQYKKDLLKVVDIVLSHQGIRSKNKLILQLMEQLVYPNPAAYRDKLIRFSALNHTNYSELALKASQLLEQTKLSELRSNIARSLSELEMFTEDGENMDTPKRKSAIDERMEALVSVPLAVEDALVGLFDHSDHTLQRRVVETYVRRLYQVLVKTSVIIPLPGRANSCMSNYVNIFPIQPYLVKGSVRMQWHRSGLIGSWEFLEEHIERKNGIEDQEYSQSVEKHSERKWGAMIILKSLQLLPTTLSAALKETTHNANEATRDKSLEPANFGNMIHIALVGINNQMSLLQDSGDEDQAQERINKLAKILKEQEIGSSLRSAGVAVISCIIQRDEGRAPMRHSFHWSAEKLHYEEEPLLRHLEPPLSIYLELDKLKGYENIRYTPSRDRQWHLYTVQDKPGLIQRMFLRTLVRQPISNEGLVAYPGLDIYREIEDTNQHRVLYHSVTKQAPLHGVPVSAQHQPLGVLDLKRLSARRSNTTYCYDFPLAFETAMEKSWESQSPNIVKPKEKVLLNVTELSFSDQKGSWGTPLIPVQRQPGQNDIGMIAWLMEMSTPEFPSGRQILVVANDVTFRAGSFGPREDAFFLAVTDLACARKLPLIYLAANSGARIGVADEVKSCFRVGWSDESSPERGFQYVYLTPEDYARIKSSVIAHEVRMPNGEARWVIDTIVGKEDGLGVENLTGSGAIAGAYSRAYNETFTLTYVTGRTVGIGAYLARLGMRCIQRLDQPIILTGFSTLNKLLGREVYSSHMQLGGPKIMATNGVVHLTVSDDLEGISSILKWLSYVPSHMGGDLPISKPLDPPDREVEYSPENSCDPRAAICGALDTSGKWMGGIFDKDSFIETLEGWARTVVTGRAKLGGIPVGIIAVETQTVMQVIPADPGQLDSHERVVPQAGQVWFPDSASKTAQALLDFNREELPLFILANWRGFSGGQRDLFEGILQAGSTIVENLRTYKQPVFVYIPMMGELRGGAWVVVDSRINSQHIEMYAETTARGNVLEPEGMIEIKFRTKELLECMGRLDQQLISLKAKLQEAKGNRIHNLTESLQQQIKAREKELLPVYVQIATRFAELHDTSLRMAAKGVIKKVINWSDSRSFFYKRLRRRISEESLIRTVREAAGEQLSHGAALDLIKEWFSNSGIGTAGEDAWMDDATFFSWKDDPMKYEDKLKELRVQKVLLQLTNLGSSRSDLQALPQGLAALLSKVDQSSRVQLIDNLRKVLE</sequence>
<dbReference type="InterPro" id="IPR011761">
    <property type="entry name" value="ATP-grasp"/>
</dbReference>
<dbReference type="InterPro" id="IPR013537">
    <property type="entry name" value="AcCoA_COase_cen"/>
</dbReference>
<dbReference type="PROSITE" id="PS00867">
    <property type="entry name" value="CPSASE_2"/>
    <property type="match status" value="1"/>
</dbReference>
<feature type="domain" description="Lipoyl-binding" evidence="23">
    <location>
        <begin position="681"/>
        <end position="755"/>
    </location>
</feature>
<comment type="subcellular location">
    <subcellularLocation>
        <location evidence="2">Cytoplasm</location>
        <location evidence="2">Cytosol</location>
    </subcellularLocation>
</comment>
<evidence type="ECO:0000256" key="20">
    <source>
        <dbReference type="ARBA" id="ARBA00048065"/>
    </source>
</evidence>
<dbReference type="PROSITE" id="PS50975">
    <property type="entry name" value="ATP_GRASP"/>
    <property type="match status" value="1"/>
</dbReference>
<keyword evidence="8" id="KW-0597">Phosphoprotein</keyword>
<comment type="catalytic activity">
    <reaction evidence="20">
        <text>hydrogencarbonate + acetyl-CoA + ATP = malonyl-CoA + ADP + phosphate + H(+)</text>
        <dbReference type="Rhea" id="RHEA:11308"/>
        <dbReference type="ChEBI" id="CHEBI:15378"/>
        <dbReference type="ChEBI" id="CHEBI:17544"/>
        <dbReference type="ChEBI" id="CHEBI:30616"/>
        <dbReference type="ChEBI" id="CHEBI:43474"/>
        <dbReference type="ChEBI" id="CHEBI:57288"/>
        <dbReference type="ChEBI" id="CHEBI:57384"/>
        <dbReference type="ChEBI" id="CHEBI:456216"/>
        <dbReference type="EC" id="6.4.1.2"/>
    </reaction>
</comment>
<keyword evidence="18" id="KW-0092">Biotin</keyword>
<dbReference type="SUPFAM" id="SSF56059">
    <property type="entry name" value="Glutathione synthetase ATP-binding domain-like"/>
    <property type="match status" value="1"/>
</dbReference>
<evidence type="ECO:0000256" key="21">
    <source>
        <dbReference type="ARBA" id="ARBA00048600"/>
    </source>
</evidence>
<dbReference type="Pfam" id="PF02786">
    <property type="entry name" value="CPSase_L_D2"/>
    <property type="match status" value="1"/>
</dbReference>
<evidence type="ECO:0000256" key="11">
    <source>
        <dbReference type="ARBA" id="ARBA00022741"/>
    </source>
</evidence>
<dbReference type="InterPro" id="IPR011054">
    <property type="entry name" value="Rudment_hybrid_motif"/>
</dbReference>
<evidence type="ECO:0000256" key="5">
    <source>
        <dbReference type="ARBA" id="ARBA00022490"/>
    </source>
</evidence>
<dbReference type="InterPro" id="IPR005479">
    <property type="entry name" value="CPAse_ATP-bd"/>
</dbReference>
<feature type="domain" description="CoA carboxyltransferase N-terminal" evidence="26">
    <location>
        <begin position="1400"/>
        <end position="1739"/>
    </location>
</feature>
<keyword evidence="14" id="KW-0460">Magnesium</keyword>
<accession>A0A9I9DRB0</accession>
<dbReference type="PANTHER" id="PTHR45728:SF3">
    <property type="entry name" value="ACETYL-COA CARBOXYLASE"/>
    <property type="match status" value="1"/>
</dbReference>
<evidence type="ECO:0000256" key="3">
    <source>
        <dbReference type="ARBA" id="ARBA00004956"/>
    </source>
</evidence>
<keyword evidence="17" id="KW-0464">Manganese</keyword>
<dbReference type="InterPro" id="IPR000089">
    <property type="entry name" value="Biotin_lipoyl"/>
</dbReference>
<dbReference type="GO" id="GO:0005829">
    <property type="term" value="C:cytosol"/>
    <property type="evidence" value="ECO:0007669"/>
    <property type="project" value="UniProtKB-SubCell"/>
</dbReference>
<keyword evidence="15" id="KW-0443">Lipid metabolism</keyword>
<dbReference type="SUPFAM" id="SSF51230">
    <property type="entry name" value="Single hybrid motif"/>
    <property type="match status" value="1"/>
</dbReference>